<feature type="compositionally biased region" description="Polar residues" evidence="1">
    <location>
        <begin position="113"/>
        <end position="136"/>
    </location>
</feature>
<accession>A0A1M5TEF3</accession>
<dbReference type="AlphaFoldDB" id="A0A1M5TEF3"/>
<sequence length="615" mass="65849">MKNLREHEAFKALENRLSNYTEQPDDDLWQKIAAGLPSSKPVWSPWMNQFAGIVVVAALGWALGYRSAQEAGGNPLAIAQPKSASLESIVPDHATGSQIREENAGAKDALPQAGQQGLTPDTFTNKKSTRSNQRPGSSLPDAGSGISSKVRGARSLSQPSGSARDLSSDFDSQTGARPPASQASGSSLVSSIDPASNQDRHSNLQPDQSTSYTEAKAFDAVADRSLGSAKQESSLNNLSSHDRQPIKPADRTRSTTTLSTPEAKAFDVVADGSQGSAKQESSLNNLSSQGLQAIKPDGTKSTTTLSTTETKAFDGADVGSVGSAKQESSLHPSSANGPQAIKPADGIKSSTTLSTQNLHSQPIAGDSSQQEKVFTNLSNADSAVTDGQRPLPYNRPKKKREGISFYALFSPTLSFHTATPSARDGVIIQKFNKPSILSADRLGLGLEFGVQGRLAKKLEYFAGLSVYHQSQTLRYTYQSSGSFVIQNSGDDLSYTVEPNTTERSVSYSMLNVGAQAGVLYTLKESRLSHKIGLGLQYQKGLSHASSGEPYDNASSSYLNYQVLYRAEMTLNGHLTVIVQPSVTRTWLVNETLQVPFTLKQYRPGVSIGLLYKFTR</sequence>
<reference evidence="2 3" key="1">
    <citation type="submission" date="2016-11" db="EMBL/GenBank/DDBJ databases">
        <authorList>
            <person name="Jaros S."/>
            <person name="Januszkiewicz K."/>
            <person name="Wedrychowicz H."/>
        </authorList>
    </citation>
    <scope>NUCLEOTIDE SEQUENCE [LARGE SCALE GENOMIC DNA]</scope>
    <source>
        <strain evidence="2 3">DSM 24574</strain>
    </source>
</reference>
<dbReference type="RefSeq" id="WP_073137589.1">
    <property type="nucleotide sequence ID" value="NZ_FQWQ01000003.1"/>
</dbReference>
<feature type="region of interest" description="Disordered" evidence="1">
    <location>
        <begin position="226"/>
        <end position="347"/>
    </location>
</feature>
<dbReference type="OrthoDB" id="943602at2"/>
<organism evidence="2 3">
    <name type="scientific">Chryseolinea serpens</name>
    <dbReference type="NCBI Taxonomy" id="947013"/>
    <lineage>
        <taxon>Bacteria</taxon>
        <taxon>Pseudomonadati</taxon>
        <taxon>Bacteroidota</taxon>
        <taxon>Cytophagia</taxon>
        <taxon>Cytophagales</taxon>
        <taxon>Fulvivirgaceae</taxon>
        <taxon>Chryseolinea</taxon>
    </lineage>
</organism>
<feature type="compositionally biased region" description="Low complexity" evidence="1">
    <location>
        <begin position="299"/>
        <end position="310"/>
    </location>
</feature>
<evidence type="ECO:0008006" key="4">
    <source>
        <dbReference type="Google" id="ProtNLM"/>
    </source>
</evidence>
<feature type="compositionally biased region" description="Low complexity" evidence="1">
    <location>
        <begin position="181"/>
        <end position="191"/>
    </location>
</feature>
<name>A0A1M5TEF3_9BACT</name>
<dbReference type="EMBL" id="FQWQ01000003">
    <property type="protein sequence ID" value="SHH49102.1"/>
    <property type="molecule type" value="Genomic_DNA"/>
</dbReference>
<protein>
    <recommendedName>
        <fullName evidence="4">Outer membrane protein beta-barrel domain-containing protein</fullName>
    </recommendedName>
</protein>
<keyword evidence="3" id="KW-1185">Reference proteome</keyword>
<feature type="region of interest" description="Disordered" evidence="1">
    <location>
        <begin position="107"/>
        <end position="211"/>
    </location>
</feature>
<proteinExistence type="predicted"/>
<evidence type="ECO:0000256" key="1">
    <source>
        <dbReference type="SAM" id="MobiDB-lite"/>
    </source>
</evidence>
<feature type="compositionally biased region" description="Polar residues" evidence="1">
    <location>
        <begin position="228"/>
        <end position="239"/>
    </location>
</feature>
<feature type="compositionally biased region" description="Polar residues" evidence="1">
    <location>
        <begin position="193"/>
        <end position="211"/>
    </location>
</feature>
<dbReference type="Proteomes" id="UP000184212">
    <property type="component" value="Unassembled WGS sequence"/>
</dbReference>
<dbReference type="STRING" id="947013.SAMN04488109_4026"/>
<feature type="compositionally biased region" description="Polar residues" evidence="1">
    <location>
        <begin position="323"/>
        <end position="337"/>
    </location>
</feature>
<gene>
    <name evidence="2" type="ORF">SAMN04488109_4026</name>
</gene>
<feature type="compositionally biased region" description="Basic and acidic residues" evidence="1">
    <location>
        <begin position="240"/>
        <end position="253"/>
    </location>
</feature>
<evidence type="ECO:0000313" key="2">
    <source>
        <dbReference type="EMBL" id="SHH49102.1"/>
    </source>
</evidence>
<evidence type="ECO:0000313" key="3">
    <source>
        <dbReference type="Proteomes" id="UP000184212"/>
    </source>
</evidence>